<dbReference type="InterPro" id="IPR027417">
    <property type="entry name" value="P-loop_NTPase"/>
</dbReference>
<gene>
    <name evidence="1" type="ORF">SAMN00768000_1538</name>
</gene>
<accession>A0A1W1WEU0</accession>
<proteinExistence type="predicted"/>
<dbReference type="SUPFAM" id="SSF52540">
    <property type="entry name" value="P-loop containing nucleoside triphosphate hydrolases"/>
    <property type="match status" value="1"/>
</dbReference>
<sequence>MTWLADTAFEESERFVGRTSELQQFQAWLHDSRPLTQLWDVHGIAGMGKSTLLWQWMANARRQQVPSVWMDGRSCPKQPVQFLDHLFDITENVLPISPRKKNSWPERFLWVIDNFDDLESLEAWLREDLIARLPEQGGLLVFASRRGLSAHWHVHPIWASRLRKLPLKPWTLYEARTYFHRLGLKMTEELQQVLRPLHGHPLSMAVAGEYFTRRGTVMNKRDYSFLETITAELLREVTDSQLHPFLDILTVLPSANQDMITAIAEPLAISTQQYRDLSRLSFVRLVPSGLALHDVVRSQLLASMQEHHPMTLKQLRLKALDYLGTLYRQSQSGSEKNHLGYLLLEITAQSLPISSPYANIAAIDEIVRENQLKEGDLECLHTMIEHWGRQSLDMPSLAVAHAFLDDIARNIDDGIRIFRAPSGEPVAFFASLPLYQKTVDLIERYVPGSVARYFPHDTEFPRDRDQVDTFFGVLVGVKPDDPRYHPHDLLGILIRDGLSHLGRGLRGVIGVSEPNFKELLELLGFMAHPIDAEQGIYAFTLDMRQRDFLLWVGSIVQALNRPAIRMQYPVDENLLRRVLKALHDPGAFKKTAIADILGCQPEEARYILQSLLTKAPVPPLTENEQNLLRLTFVERIGNADSIALALHLSRPTYYRMLKQSLVNLCTVLQSGDFLSATLE</sequence>
<keyword evidence="2" id="KW-1185">Reference proteome</keyword>
<reference evidence="2" key="1">
    <citation type="submission" date="2017-04" db="EMBL/GenBank/DDBJ databases">
        <authorList>
            <person name="Varghese N."/>
            <person name="Submissions S."/>
        </authorList>
    </citation>
    <scope>NUCLEOTIDE SEQUENCE [LARGE SCALE GENOMIC DNA]</scope>
    <source>
        <strain evidence="2">DSM 9293</strain>
    </source>
</reference>
<dbReference type="AlphaFoldDB" id="A0A1W1WEU0"/>
<dbReference type="Gene3D" id="3.40.50.300">
    <property type="entry name" value="P-loop containing nucleotide triphosphate hydrolases"/>
    <property type="match status" value="1"/>
</dbReference>
<organism evidence="1 2">
    <name type="scientific">Sulfobacillus thermosulfidooxidans (strain DSM 9293 / VKM B-1269 / AT-1)</name>
    <dbReference type="NCBI Taxonomy" id="929705"/>
    <lineage>
        <taxon>Bacteria</taxon>
        <taxon>Bacillati</taxon>
        <taxon>Bacillota</taxon>
        <taxon>Clostridia</taxon>
        <taxon>Eubacteriales</taxon>
        <taxon>Clostridiales Family XVII. Incertae Sedis</taxon>
        <taxon>Sulfobacillus</taxon>
    </lineage>
</organism>
<evidence type="ECO:0000313" key="2">
    <source>
        <dbReference type="Proteomes" id="UP000192660"/>
    </source>
</evidence>
<name>A0A1W1WEU0_SULTA</name>
<protein>
    <submittedName>
        <fullName evidence="1">Uncharacterized protein</fullName>
    </submittedName>
</protein>
<dbReference type="RefSeq" id="WP_020375552.1">
    <property type="nucleotide sequence ID" value="NZ_FWWY01000001.1"/>
</dbReference>
<dbReference type="OrthoDB" id="2647228at2"/>
<dbReference type="Proteomes" id="UP000192660">
    <property type="component" value="Unassembled WGS sequence"/>
</dbReference>
<dbReference type="EMBL" id="FWWY01000001">
    <property type="protein sequence ID" value="SMC04233.1"/>
    <property type="molecule type" value="Genomic_DNA"/>
</dbReference>
<evidence type="ECO:0000313" key="1">
    <source>
        <dbReference type="EMBL" id="SMC04233.1"/>
    </source>
</evidence>